<dbReference type="AlphaFoldDB" id="A0A498NWF1"/>
<feature type="compositionally biased region" description="Basic and acidic residues" evidence="1">
    <location>
        <begin position="91"/>
        <end position="113"/>
    </location>
</feature>
<evidence type="ECO:0000313" key="3">
    <source>
        <dbReference type="Proteomes" id="UP000290572"/>
    </source>
</evidence>
<dbReference type="PANTHER" id="PTHR12159:SF10">
    <property type="entry name" value="G_T MISMATCH-SPECIFIC THYMINE DNA GLYCOSYLASE-LIKE ISOFORM X1"/>
    <property type="match status" value="1"/>
</dbReference>
<dbReference type="GO" id="GO:0008263">
    <property type="term" value="F:pyrimidine-specific mismatch base pair DNA N-glycosylase activity"/>
    <property type="evidence" value="ECO:0007669"/>
    <property type="project" value="TreeGrafter"/>
</dbReference>
<gene>
    <name evidence="2" type="ORF">ROHU_014085</name>
</gene>
<dbReference type="GO" id="GO:0006285">
    <property type="term" value="P:base-excision repair, AP site formation"/>
    <property type="evidence" value="ECO:0007669"/>
    <property type="project" value="InterPro"/>
</dbReference>
<reference evidence="2 3" key="1">
    <citation type="submission" date="2018-03" db="EMBL/GenBank/DDBJ databases">
        <title>Draft genome sequence of Rohu Carp (Labeo rohita).</title>
        <authorList>
            <person name="Das P."/>
            <person name="Kushwaha B."/>
            <person name="Joshi C.G."/>
            <person name="Kumar D."/>
            <person name="Nagpure N.S."/>
            <person name="Sahoo L."/>
            <person name="Das S.P."/>
            <person name="Bit A."/>
            <person name="Patnaik S."/>
            <person name="Meher P.K."/>
            <person name="Jayasankar P."/>
            <person name="Koringa P.G."/>
            <person name="Patel N.V."/>
            <person name="Hinsu A.T."/>
            <person name="Kumar R."/>
            <person name="Pandey M."/>
            <person name="Agarwal S."/>
            <person name="Srivastava S."/>
            <person name="Singh M."/>
            <person name="Iquebal M.A."/>
            <person name="Jaiswal S."/>
            <person name="Angadi U.B."/>
            <person name="Kumar N."/>
            <person name="Raza M."/>
            <person name="Shah T.M."/>
            <person name="Rai A."/>
            <person name="Jena J.K."/>
        </authorList>
    </citation>
    <scope>NUCLEOTIDE SEQUENCE [LARGE SCALE GENOMIC DNA]</scope>
    <source>
        <strain evidence="2">DASCIFA01</strain>
        <tissue evidence="2">Testis</tissue>
    </source>
</reference>
<evidence type="ECO:0000256" key="1">
    <source>
        <dbReference type="SAM" id="MobiDB-lite"/>
    </source>
</evidence>
<dbReference type="Proteomes" id="UP000290572">
    <property type="component" value="Unassembled WGS sequence"/>
</dbReference>
<evidence type="ECO:0000313" key="2">
    <source>
        <dbReference type="EMBL" id="RXN36510.1"/>
    </source>
</evidence>
<dbReference type="STRING" id="84645.A0A498NWF1"/>
<dbReference type="InterPro" id="IPR015637">
    <property type="entry name" value="MUG/TDG"/>
</dbReference>
<protein>
    <submittedName>
        <fullName evidence="2">G T mismatch-specific thymine DNA glycosylase-like isoform X1</fullName>
    </submittedName>
</protein>
<organism evidence="2 3">
    <name type="scientific">Labeo rohita</name>
    <name type="common">Indian major carp</name>
    <name type="synonym">Cyprinus rohita</name>
    <dbReference type="NCBI Taxonomy" id="84645"/>
    <lineage>
        <taxon>Eukaryota</taxon>
        <taxon>Metazoa</taxon>
        <taxon>Chordata</taxon>
        <taxon>Craniata</taxon>
        <taxon>Vertebrata</taxon>
        <taxon>Euteleostomi</taxon>
        <taxon>Actinopterygii</taxon>
        <taxon>Neopterygii</taxon>
        <taxon>Teleostei</taxon>
        <taxon>Ostariophysi</taxon>
        <taxon>Cypriniformes</taxon>
        <taxon>Cyprinidae</taxon>
        <taxon>Labeoninae</taxon>
        <taxon>Labeonini</taxon>
        <taxon>Labeo</taxon>
    </lineage>
</organism>
<accession>A0A498NWF1</accession>
<keyword evidence="3" id="KW-1185">Reference proteome</keyword>
<comment type="caution">
    <text evidence="2">The sequence shown here is derived from an EMBL/GenBank/DDBJ whole genome shotgun (WGS) entry which is preliminary data.</text>
</comment>
<sequence length="146" mass="16804">MEERQYSSLTAPMDYLQYWYQTNAQQYQAEQVPQHHQMVNATQYAEDKIMTDLAVHQDPYLDPPQQPHQLYAQPPAPPTTPAKGKKRGRPPKGEGKEKTEAEESAKKAKRTLDRFNGMSVEEVMARKLPDVITHNLDMLIVSFCFI</sequence>
<name>A0A498NWF1_LABRO</name>
<dbReference type="PANTHER" id="PTHR12159">
    <property type="entry name" value="G/T AND G/U MISMATCH-SPECIFIC DNA GLYCOSYLASE"/>
    <property type="match status" value="1"/>
</dbReference>
<dbReference type="EMBL" id="QBIY01007976">
    <property type="protein sequence ID" value="RXN36510.1"/>
    <property type="molecule type" value="Genomic_DNA"/>
</dbReference>
<dbReference type="GO" id="GO:0005634">
    <property type="term" value="C:nucleus"/>
    <property type="evidence" value="ECO:0007669"/>
    <property type="project" value="TreeGrafter"/>
</dbReference>
<proteinExistence type="predicted"/>
<feature type="region of interest" description="Disordered" evidence="1">
    <location>
        <begin position="54"/>
        <end position="113"/>
    </location>
</feature>
<dbReference type="GO" id="GO:0004844">
    <property type="term" value="F:uracil DNA N-glycosylase activity"/>
    <property type="evidence" value="ECO:0007669"/>
    <property type="project" value="TreeGrafter"/>
</dbReference>